<evidence type="ECO:0000313" key="1">
    <source>
        <dbReference type="EMBL" id="SLM27881.1"/>
    </source>
</evidence>
<dbReference type="RefSeq" id="WP_080798780.1">
    <property type="nucleotide sequence ID" value="NZ_LT828540.1"/>
</dbReference>
<dbReference type="OrthoDB" id="5420067at2"/>
<evidence type="ECO:0000313" key="2">
    <source>
        <dbReference type="Proteomes" id="UP000191931"/>
    </source>
</evidence>
<dbReference type="AlphaFoldDB" id="A0A1W1H5X1"/>
<protein>
    <recommendedName>
        <fullName evidence="3">SCP2 domain-containing protein</fullName>
    </recommendedName>
</protein>
<gene>
    <name evidence="1" type="ORF">MTBBW1_120002</name>
</gene>
<dbReference type="STRING" id="1246637.MTBBW1_120002"/>
<accession>A0A1W1H5X1</accession>
<keyword evidence="2" id="KW-1185">Reference proteome</keyword>
<proteinExistence type="predicted"/>
<reference evidence="1 2" key="1">
    <citation type="submission" date="2017-03" db="EMBL/GenBank/DDBJ databases">
        <authorList>
            <person name="Afonso C.L."/>
            <person name="Miller P.J."/>
            <person name="Scott M.A."/>
            <person name="Spackman E."/>
            <person name="Goraichik I."/>
            <person name="Dimitrov K.M."/>
            <person name="Suarez D.L."/>
            <person name="Swayne D.E."/>
        </authorList>
    </citation>
    <scope>NUCLEOTIDE SEQUENCE [LARGE SCALE GENOMIC DNA]</scope>
    <source>
        <strain evidence="1">PRJEB14757</strain>
    </source>
</reference>
<organism evidence="1 2">
    <name type="scientific">Desulfamplus magnetovallimortis</name>
    <dbReference type="NCBI Taxonomy" id="1246637"/>
    <lineage>
        <taxon>Bacteria</taxon>
        <taxon>Pseudomonadati</taxon>
        <taxon>Thermodesulfobacteriota</taxon>
        <taxon>Desulfobacteria</taxon>
        <taxon>Desulfobacterales</taxon>
        <taxon>Desulfobacteraceae</taxon>
        <taxon>Desulfamplus</taxon>
    </lineage>
</organism>
<evidence type="ECO:0008006" key="3">
    <source>
        <dbReference type="Google" id="ProtNLM"/>
    </source>
</evidence>
<name>A0A1W1H5X1_9BACT</name>
<dbReference type="EMBL" id="FWEV01000024">
    <property type="protein sequence ID" value="SLM27881.1"/>
    <property type="molecule type" value="Genomic_DNA"/>
</dbReference>
<sequence>MEQQFQEIKPRKNIWKPIYLKSMLWFTGRAVQAASRVDPEVKAEFEAMPEGYTFALGAWPSGPYMVIERQSDGTAKYMGSSTENIKIDLSLLFKSSEHLFLAFTFRESTPIATARDRLLVDGDIPHACAAVRILDIVQVYLLPKLIAKLAIKRYPRWSFKRHTIYRALVNLRAIAGV</sequence>
<dbReference type="Proteomes" id="UP000191931">
    <property type="component" value="Unassembled WGS sequence"/>
</dbReference>